<keyword evidence="8" id="KW-0902">Two-component regulatory system</keyword>
<dbReference type="PROSITE" id="PS50109">
    <property type="entry name" value="HIS_KIN"/>
    <property type="match status" value="1"/>
</dbReference>
<dbReference type="PROSITE" id="PS01124">
    <property type="entry name" value="HTH_ARAC_FAMILY_2"/>
    <property type="match status" value="1"/>
</dbReference>
<sequence>MFKHKNVLIILCLTLGKIISVQSQNHINFIHISPSVDNKTIAVNKTIQDDFGKIWMIQKGDIYTYDGYAYKLIPNKNIFPTSVAYTSIKDIIRDESKNIWILSFSGLLTKYDSATRLFKDMTPLLKNETVSLMTVKHQKLWFLTAVGSLYTYDTTMERKVSIPQLQDRSITISDLAIGTPDNIFISISNGNVLSYSLGSQTLEYLVAPFNNYPEHIILSTDAYNRLWIGTETKGLFVYDIPNKQFIQDAFFKGNIDQIKRELFLDLYMDSKDFIWAGTDGGGLYKINLTTGEVVLFTKQTRNEFSLSSNTILHINEDNHNNIWVSPNYGNLNVLPNTDNNIYYHEGSISETPTRILSIYKASDDVLWVGTDGAGLTKIDFNNKGITDEASYFNDEITNKGFYIQTITEDNKGNIWVGTYKNGMWVYNSATKTFREVPVFNVKNQKAFDVRTLFRDRKGRIWAGTSTCLNIYSDDFELLASFANNDNNLSGFIVQSIIETQNGSVWIGVVGGGLFQFNENKNELNASTFSDRSIRNANLERITGIRSIAEGAYNSLWLIDDAGKLLKYDTATSIFTTFEHFKAIKNRNLAAVIASGDDNLWLSSNDGIVNFNTRDSITKTYYHTDGLQDNIFLSRSAFKDHHGTLYFGGLKGLNYFQPKDLNKKPSNAHLQINAIEVLNQPAAVLLPEQITTGISNVKSLNLKHNQSSFTFRFAALDNILHPKFFYAYRLKGFDDDWIMSHQERSATYTNIPAGDYTFEVKAGTKDDVWDVPTQSIAITIEKPFWNSLLAWLFYLLVFSLLIYGIKRWMSLRKKLYLEKVNHKNDQDLHQLKLNFFAKMSHEIQTPLTLISGPIDDMVVKAEKDGNLLLKQRLNIIAYNTKRLSKIAYELTLVRNKELDQLRLMVTKNHLYNHIEAIGQSFNDLARKKHIDFTVNCPKNLTDTWYDRDKIEHILYNLLSNAFKFTPKEGNILMTVAPIDSKKMVKISVMDSGSGVPKAELESIFELFYQSNIGKKNKGTGIGLALTKELIDLHKGNIEVESSEAMGTTFTITFPVNEDAYSDTERITLDTDESYFPNATDAELQLLENSDPNALKKTILIVEDTLDLQLFLKELLEQHYNIILAENGNEGYYYAKSNLPDLILSDIMMPELDGIAMSKKLQEDPLTKHIPVVLMTAKNSTTSKIEGLKAGAIEYINKPFNTNELLLKIQNIIISREYIISKYRKEVISRPEDFIEKSQDEQFLESLVANVNLRLDDSNFKMDDLVAPLNMSYSSIYRKCQSLTGHSLVDFVRLLRLKKAAVLIAKHGYTVSETAFKTGFNDPKYFSKCFKKHFKKNPIAFKNEAQKMGVDEYLNKHQVQS</sequence>
<evidence type="ECO:0000256" key="7">
    <source>
        <dbReference type="ARBA" id="ARBA00022840"/>
    </source>
</evidence>
<keyword evidence="9" id="KW-0805">Transcription regulation</keyword>
<dbReference type="InterPro" id="IPR004358">
    <property type="entry name" value="Sig_transdc_His_kin-like_C"/>
</dbReference>
<dbReference type="GO" id="GO:0003700">
    <property type="term" value="F:DNA-binding transcription factor activity"/>
    <property type="evidence" value="ECO:0007669"/>
    <property type="project" value="InterPro"/>
</dbReference>
<dbReference type="PROSITE" id="PS00041">
    <property type="entry name" value="HTH_ARAC_FAMILY_1"/>
    <property type="match status" value="1"/>
</dbReference>
<feature type="domain" description="Histidine kinase" evidence="15">
    <location>
        <begin position="837"/>
        <end position="1056"/>
    </location>
</feature>
<proteinExistence type="predicted"/>
<dbReference type="InterPro" id="IPR005467">
    <property type="entry name" value="His_kinase_dom"/>
</dbReference>
<dbReference type="SMART" id="SM00387">
    <property type="entry name" value="HATPase_c"/>
    <property type="match status" value="1"/>
</dbReference>
<organism evidence="17 18">
    <name type="scientific">Gelidibacter salicanalis</name>
    <dbReference type="NCBI Taxonomy" id="291193"/>
    <lineage>
        <taxon>Bacteria</taxon>
        <taxon>Pseudomonadati</taxon>
        <taxon>Bacteroidota</taxon>
        <taxon>Flavobacteriia</taxon>
        <taxon>Flavobacteriales</taxon>
        <taxon>Flavobacteriaceae</taxon>
        <taxon>Gelidibacter</taxon>
    </lineage>
</organism>
<dbReference type="InterPro" id="IPR013783">
    <property type="entry name" value="Ig-like_fold"/>
</dbReference>
<dbReference type="InterPro" id="IPR036890">
    <property type="entry name" value="HATPase_C_sf"/>
</dbReference>
<reference evidence="17 18" key="1">
    <citation type="submission" date="2019-08" db="EMBL/GenBank/DDBJ databases">
        <title>Genome sequence of Gelidibacter salicanalis IC162T.</title>
        <authorList>
            <person name="Bowman J.P."/>
        </authorList>
    </citation>
    <scope>NUCLEOTIDE SEQUENCE [LARGE SCALE GENOMIC DNA]</scope>
    <source>
        <strain evidence="17 18">IC162</strain>
    </source>
</reference>
<dbReference type="PANTHER" id="PTHR43547">
    <property type="entry name" value="TWO-COMPONENT HISTIDINE KINASE"/>
    <property type="match status" value="1"/>
</dbReference>
<dbReference type="InterPro" id="IPR003594">
    <property type="entry name" value="HATPase_dom"/>
</dbReference>
<evidence type="ECO:0000313" key="17">
    <source>
        <dbReference type="EMBL" id="TXE09147.1"/>
    </source>
</evidence>
<feature type="modified residue" description="4-aspartylphosphate" evidence="12">
    <location>
        <position position="1144"/>
    </location>
</feature>
<dbReference type="InterPro" id="IPR001789">
    <property type="entry name" value="Sig_transdc_resp-reg_receiver"/>
</dbReference>
<keyword evidence="11" id="KW-0804">Transcription</keyword>
<keyword evidence="7" id="KW-0067">ATP-binding</keyword>
<dbReference type="Pfam" id="PF07494">
    <property type="entry name" value="Reg_prop"/>
    <property type="match status" value="1"/>
</dbReference>
<dbReference type="InterPro" id="IPR003661">
    <property type="entry name" value="HisK_dim/P_dom"/>
</dbReference>
<evidence type="ECO:0000256" key="5">
    <source>
        <dbReference type="ARBA" id="ARBA00022741"/>
    </source>
</evidence>
<dbReference type="Pfam" id="PF02518">
    <property type="entry name" value="HATPase_c"/>
    <property type="match status" value="1"/>
</dbReference>
<protein>
    <recommendedName>
        <fullName evidence="2">histidine kinase</fullName>
        <ecNumber evidence="2">2.7.13.3</ecNumber>
    </recommendedName>
</protein>
<dbReference type="InterPro" id="IPR018062">
    <property type="entry name" value="HTH_AraC-typ_CS"/>
</dbReference>
<dbReference type="CDD" id="cd00082">
    <property type="entry name" value="HisKA"/>
    <property type="match status" value="1"/>
</dbReference>
<evidence type="ECO:0000259" key="14">
    <source>
        <dbReference type="PROSITE" id="PS01124"/>
    </source>
</evidence>
<dbReference type="InterPro" id="IPR011006">
    <property type="entry name" value="CheY-like_superfamily"/>
</dbReference>
<dbReference type="SUPFAM" id="SSF52172">
    <property type="entry name" value="CheY-like"/>
    <property type="match status" value="1"/>
</dbReference>
<dbReference type="SUPFAM" id="SSF55874">
    <property type="entry name" value="ATPase domain of HSP90 chaperone/DNA topoisomerase II/histidine kinase"/>
    <property type="match status" value="1"/>
</dbReference>
<gene>
    <name evidence="17" type="ORF">ES711_04225</name>
</gene>
<dbReference type="Pfam" id="PF00072">
    <property type="entry name" value="Response_reg"/>
    <property type="match status" value="1"/>
</dbReference>
<dbReference type="Pfam" id="PF07495">
    <property type="entry name" value="Y_Y_Y"/>
    <property type="match status" value="1"/>
</dbReference>
<feature type="transmembrane region" description="Helical" evidence="13">
    <location>
        <begin position="783"/>
        <end position="804"/>
    </location>
</feature>
<dbReference type="EC" id="2.7.13.3" evidence="2"/>
<evidence type="ECO:0000256" key="4">
    <source>
        <dbReference type="ARBA" id="ARBA00022679"/>
    </source>
</evidence>
<dbReference type="OrthoDB" id="358279at2"/>
<dbReference type="Gene3D" id="3.40.50.2300">
    <property type="match status" value="1"/>
</dbReference>
<dbReference type="EMBL" id="VORX01000002">
    <property type="protein sequence ID" value="TXE09147.1"/>
    <property type="molecule type" value="Genomic_DNA"/>
</dbReference>
<dbReference type="InterPro" id="IPR011047">
    <property type="entry name" value="Quinoprotein_ADH-like_sf"/>
</dbReference>
<evidence type="ECO:0000256" key="9">
    <source>
        <dbReference type="ARBA" id="ARBA00023015"/>
    </source>
</evidence>
<dbReference type="SUPFAM" id="SSF46689">
    <property type="entry name" value="Homeodomain-like"/>
    <property type="match status" value="1"/>
</dbReference>
<evidence type="ECO:0000256" key="6">
    <source>
        <dbReference type="ARBA" id="ARBA00022777"/>
    </source>
</evidence>
<dbReference type="PROSITE" id="PS50110">
    <property type="entry name" value="RESPONSE_REGULATORY"/>
    <property type="match status" value="1"/>
</dbReference>
<keyword evidence="3 12" id="KW-0597">Phosphoprotein</keyword>
<dbReference type="Proteomes" id="UP000321734">
    <property type="component" value="Unassembled WGS sequence"/>
</dbReference>
<dbReference type="GO" id="GO:0005524">
    <property type="term" value="F:ATP binding"/>
    <property type="evidence" value="ECO:0007669"/>
    <property type="project" value="UniProtKB-KW"/>
</dbReference>
<evidence type="ECO:0000256" key="2">
    <source>
        <dbReference type="ARBA" id="ARBA00012438"/>
    </source>
</evidence>
<keyword evidence="18" id="KW-1185">Reference proteome</keyword>
<accession>A0A5C7AL95</accession>
<evidence type="ECO:0000256" key="1">
    <source>
        <dbReference type="ARBA" id="ARBA00000085"/>
    </source>
</evidence>
<evidence type="ECO:0000256" key="12">
    <source>
        <dbReference type="PROSITE-ProRule" id="PRU00169"/>
    </source>
</evidence>
<keyword evidence="6" id="KW-0418">Kinase</keyword>
<name>A0A5C7AL95_9FLAO</name>
<comment type="caution">
    <text evidence="17">The sequence shown here is derived from an EMBL/GenBank/DDBJ whole genome shotgun (WGS) entry which is preliminary data.</text>
</comment>
<feature type="domain" description="HTH araC/xylS-type" evidence="14">
    <location>
        <begin position="1243"/>
        <end position="1342"/>
    </location>
</feature>
<dbReference type="InterPro" id="IPR015943">
    <property type="entry name" value="WD40/YVTN_repeat-like_dom_sf"/>
</dbReference>
<dbReference type="Gene3D" id="1.10.10.60">
    <property type="entry name" value="Homeodomain-like"/>
    <property type="match status" value="1"/>
</dbReference>
<evidence type="ECO:0000313" key="18">
    <source>
        <dbReference type="Proteomes" id="UP000321734"/>
    </source>
</evidence>
<dbReference type="InterPro" id="IPR009057">
    <property type="entry name" value="Homeodomain-like_sf"/>
</dbReference>
<dbReference type="SUPFAM" id="SSF47384">
    <property type="entry name" value="Homodimeric domain of signal transducing histidine kinase"/>
    <property type="match status" value="1"/>
</dbReference>
<dbReference type="Gene3D" id="1.10.287.130">
    <property type="match status" value="1"/>
</dbReference>
<dbReference type="GO" id="GO:0043565">
    <property type="term" value="F:sequence-specific DNA binding"/>
    <property type="evidence" value="ECO:0007669"/>
    <property type="project" value="InterPro"/>
</dbReference>
<keyword evidence="13" id="KW-0812">Transmembrane</keyword>
<dbReference type="GO" id="GO:0000155">
    <property type="term" value="F:phosphorelay sensor kinase activity"/>
    <property type="evidence" value="ECO:0007669"/>
    <property type="project" value="InterPro"/>
</dbReference>
<keyword evidence="13" id="KW-1133">Transmembrane helix</keyword>
<dbReference type="SMART" id="SM00448">
    <property type="entry name" value="REC"/>
    <property type="match status" value="1"/>
</dbReference>
<dbReference type="SMART" id="SM00342">
    <property type="entry name" value="HTH_ARAC"/>
    <property type="match status" value="1"/>
</dbReference>
<evidence type="ECO:0000256" key="8">
    <source>
        <dbReference type="ARBA" id="ARBA00023012"/>
    </source>
</evidence>
<dbReference type="PANTHER" id="PTHR43547:SF2">
    <property type="entry name" value="HYBRID SIGNAL TRANSDUCTION HISTIDINE KINASE C"/>
    <property type="match status" value="1"/>
</dbReference>
<dbReference type="Gene3D" id="2.130.10.10">
    <property type="entry name" value="YVTN repeat-like/Quinoprotein amine dehydrogenase"/>
    <property type="match status" value="2"/>
</dbReference>
<dbReference type="InterPro" id="IPR011110">
    <property type="entry name" value="Reg_prop"/>
</dbReference>
<dbReference type="Gene3D" id="3.30.565.10">
    <property type="entry name" value="Histidine kinase-like ATPase, C-terminal domain"/>
    <property type="match status" value="1"/>
</dbReference>
<evidence type="ECO:0000259" key="15">
    <source>
        <dbReference type="PROSITE" id="PS50109"/>
    </source>
</evidence>
<evidence type="ECO:0000256" key="3">
    <source>
        <dbReference type="ARBA" id="ARBA00022553"/>
    </source>
</evidence>
<dbReference type="Gene3D" id="2.60.40.10">
    <property type="entry name" value="Immunoglobulins"/>
    <property type="match status" value="1"/>
</dbReference>
<evidence type="ECO:0000256" key="10">
    <source>
        <dbReference type="ARBA" id="ARBA00023125"/>
    </source>
</evidence>
<dbReference type="InterPro" id="IPR036097">
    <property type="entry name" value="HisK_dim/P_sf"/>
</dbReference>
<dbReference type="InterPro" id="IPR018060">
    <property type="entry name" value="HTH_AraC"/>
</dbReference>
<evidence type="ECO:0000256" key="13">
    <source>
        <dbReference type="SAM" id="Phobius"/>
    </source>
</evidence>
<evidence type="ECO:0000256" key="11">
    <source>
        <dbReference type="ARBA" id="ARBA00023163"/>
    </source>
</evidence>
<keyword evidence="13" id="KW-0472">Membrane</keyword>
<feature type="domain" description="Response regulatory" evidence="16">
    <location>
        <begin position="1096"/>
        <end position="1211"/>
    </location>
</feature>
<dbReference type="InterPro" id="IPR011123">
    <property type="entry name" value="Y_Y_Y"/>
</dbReference>
<keyword evidence="5" id="KW-0547">Nucleotide-binding</keyword>
<comment type="catalytic activity">
    <reaction evidence="1">
        <text>ATP + protein L-histidine = ADP + protein N-phospho-L-histidine.</text>
        <dbReference type="EC" id="2.7.13.3"/>
    </reaction>
</comment>
<keyword evidence="4" id="KW-0808">Transferase</keyword>
<dbReference type="PRINTS" id="PR00344">
    <property type="entry name" value="BCTRLSENSOR"/>
</dbReference>
<evidence type="ECO:0000259" key="16">
    <source>
        <dbReference type="PROSITE" id="PS50110"/>
    </source>
</evidence>
<dbReference type="SUPFAM" id="SSF63829">
    <property type="entry name" value="Calcium-dependent phosphotriesterase"/>
    <property type="match status" value="2"/>
</dbReference>
<dbReference type="FunFam" id="3.30.565.10:FF:000037">
    <property type="entry name" value="Hybrid sensor histidine kinase/response regulator"/>
    <property type="match status" value="1"/>
</dbReference>
<keyword evidence="10" id="KW-0238">DNA-binding</keyword>
<dbReference type="Pfam" id="PF12833">
    <property type="entry name" value="HTH_18"/>
    <property type="match status" value="1"/>
</dbReference>
<dbReference type="SUPFAM" id="SSF50998">
    <property type="entry name" value="Quinoprotein alcohol dehydrogenase-like"/>
    <property type="match status" value="1"/>
</dbReference>